<name>A0A9Q1GM10_9CARY</name>
<comment type="caution">
    <text evidence="1">The sequence shown here is derived from an EMBL/GenBank/DDBJ whole genome shotgun (WGS) entry which is preliminary data.</text>
</comment>
<accession>A0A9Q1GM10</accession>
<evidence type="ECO:0008006" key="3">
    <source>
        <dbReference type="Google" id="ProtNLM"/>
    </source>
</evidence>
<dbReference type="PANTHER" id="PTHR46400:SF5">
    <property type="entry name" value="RING-TYPE DOMAIN-CONTAINING PROTEIN"/>
    <property type="match status" value="1"/>
</dbReference>
<evidence type="ECO:0000313" key="1">
    <source>
        <dbReference type="EMBL" id="KAJ8421485.1"/>
    </source>
</evidence>
<dbReference type="GO" id="GO:0016567">
    <property type="term" value="P:protein ubiquitination"/>
    <property type="evidence" value="ECO:0007669"/>
    <property type="project" value="InterPro"/>
</dbReference>
<dbReference type="PANTHER" id="PTHR46400">
    <property type="entry name" value="RING/U-BOX SUPERFAMILY PROTEIN"/>
    <property type="match status" value="1"/>
</dbReference>
<dbReference type="GO" id="GO:0031624">
    <property type="term" value="F:ubiquitin conjugating enzyme binding"/>
    <property type="evidence" value="ECO:0007669"/>
    <property type="project" value="TreeGrafter"/>
</dbReference>
<keyword evidence="2" id="KW-1185">Reference proteome</keyword>
<dbReference type="GO" id="GO:0046621">
    <property type="term" value="P:negative regulation of organ growth"/>
    <property type="evidence" value="ECO:0007669"/>
    <property type="project" value="InterPro"/>
</dbReference>
<gene>
    <name evidence="1" type="ORF">Cgig2_024371</name>
</gene>
<dbReference type="AlphaFoldDB" id="A0A9Q1GM10"/>
<dbReference type="InterPro" id="IPR013083">
    <property type="entry name" value="Znf_RING/FYVE/PHD"/>
</dbReference>
<dbReference type="GO" id="GO:0048437">
    <property type="term" value="P:floral organ development"/>
    <property type="evidence" value="ECO:0007669"/>
    <property type="project" value="TreeGrafter"/>
</dbReference>
<dbReference type="GO" id="GO:0004842">
    <property type="term" value="F:ubiquitin-protein transferase activity"/>
    <property type="evidence" value="ECO:0007669"/>
    <property type="project" value="InterPro"/>
</dbReference>
<dbReference type="Gene3D" id="3.30.40.10">
    <property type="entry name" value="Zinc/RING finger domain, C3HC4 (zinc finger)"/>
    <property type="match status" value="1"/>
</dbReference>
<sequence>MSYSRPDLNSLMLELLPVMVIKYIGLYQELKLTGRLRNILHRCILKSQPWMCNLKSTQSEVQMLVNPISACVLQVAGHDDIDPDNMTYEELLDLGEAVGMQSQGLSQELIRLLPTSRCVICLVTYKIGDQQRRLPCKLVYHSKCGRNFAEMSGCNSEVFEDKPRN</sequence>
<dbReference type="SUPFAM" id="SSF57850">
    <property type="entry name" value="RING/U-box"/>
    <property type="match status" value="1"/>
</dbReference>
<protein>
    <recommendedName>
        <fullName evidence="3">RING-type E3 ubiquitin transferase</fullName>
    </recommendedName>
</protein>
<dbReference type="EMBL" id="JAKOGI010002698">
    <property type="protein sequence ID" value="KAJ8421485.1"/>
    <property type="molecule type" value="Genomic_DNA"/>
</dbReference>
<dbReference type="InterPro" id="IPR033276">
    <property type="entry name" value="BB"/>
</dbReference>
<organism evidence="1 2">
    <name type="scientific">Carnegiea gigantea</name>
    <dbReference type="NCBI Taxonomy" id="171969"/>
    <lineage>
        <taxon>Eukaryota</taxon>
        <taxon>Viridiplantae</taxon>
        <taxon>Streptophyta</taxon>
        <taxon>Embryophyta</taxon>
        <taxon>Tracheophyta</taxon>
        <taxon>Spermatophyta</taxon>
        <taxon>Magnoliopsida</taxon>
        <taxon>eudicotyledons</taxon>
        <taxon>Gunneridae</taxon>
        <taxon>Pentapetalae</taxon>
        <taxon>Caryophyllales</taxon>
        <taxon>Cactineae</taxon>
        <taxon>Cactaceae</taxon>
        <taxon>Cactoideae</taxon>
        <taxon>Echinocereeae</taxon>
        <taxon>Carnegiea</taxon>
    </lineage>
</organism>
<dbReference type="Proteomes" id="UP001153076">
    <property type="component" value="Unassembled WGS sequence"/>
</dbReference>
<evidence type="ECO:0000313" key="2">
    <source>
        <dbReference type="Proteomes" id="UP001153076"/>
    </source>
</evidence>
<reference evidence="1" key="1">
    <citation type="submission" date="2022-04" db="EMBL/GenBank/DDBJ databases">
        <title>Carnegiea gigantea Genome sequencing and assembly v2.</title>
        <authorList>
            <person name="Copetti D."/>
            <person name="Sanderson M.J."/>
            <person name="Burquez A."/>
            <person name="Wojciechowski M.F."/>
        </authorList>
    </citation>
    <scope>NUCLEOTIDE SEQUENCE</scope>
    <source>
        <strain evidence="1">SGP5-SGP5p</strain>
        <tissue evidence="1">Aerial part</tissue>
    </source>
</reference>
<dbReference type="OrthoDB" id="9984778at2759"/>
<proteinExistence type="predicted"/>